<proteinExistence type="predicted"/>
<dbReference type="PATRIC" id="fig|768679.9.peg.1529"/>
<dbReference type="STRING" id="768679.TTX_1508"/>
<dbReference type="KEGG" id="ttn:TTX_1508"/>
<dbReference type="Proteomes" id="UP000002654">
    <property type="component" value="Chromosome"/>
</dbReference>
<dbReference type="EMBL" id="FN869859">
    <property type="protein sequence ID" value="CCC82137.1"/>
    <property type="molecule type" value="Genomic_DNA"/>
</dbReference>
<dbReference type="OrthoDB" id="25394at2157"/>
<dbReference type="RefSeq" id="WP_014127391.1">
    <property type="nucleotide sequence ID" value="NC_016070.1"/>
</dbReference>
<organism evidence="1 2">
    <name type="scientific">Thermoproteus tenax (strain ATCC 35583 / DSM 2078 / JCM 9277 / NBRC 100435 / Kra 1)</name>
    <dbReference type="NCBI Taxonomy" id="768679"/>
    <lineage>
        <taxon>Archaea</taxon>
        <taxon>Thermoproteota</taxon>
        <taxon>Thermoprotei</taxon>
        <taxon>Thermoproteales</taxon>
        <taxon>Thermoproteaceae</taxon>
        <taxon>Thermoproteus</taxon>
    </lineage>
</organism>
<sequence>MKIIPICNDTGGRLPPSHGFGVLVGEVAFDACTEAAARSFLERIGVRPTLGIAGLDNPHHSGGFSVFKVPVIKWKTGILDIRLRGILFRLYGFGRETIIQIGRTVISPCGIFTVPFGKLSATDIRAVCFVGGLGGSTASPYAVARILGELRALGVRCIIPLHTPPNIIRELEPKFNVYRLGAGQEFEIPI</sequence>
<dbReference type="eggNOG" id="arCOG00503">
    <property type="taxonomic scope" value="Archaea"/>
</dbReference>
<dbReference type="PaxDb" id="768679-TTX_1508"/>
<reference evidence="1 2" key="1">
    <citation type="journal article" date="2011" name="PLoS ONE">
        <title>The complete genome sequence of Thermoproteus tenax: a physiologically versatile member of the Crenarchaeota.</title>
        <authorList>
            <person name="Siebers B."/>
            <person name="Zaparty M."/>
            <person name="Raddatz G."/>
            <person name="Tjaden B."/>
            <person name="Albers S.V."/>
            <person name="Bell S.D."/>
            <person name="Blombach F."/>
            <person name="Kletzin A."/>
            <person name="Kyrpides N."/>
            <person name="Lanz C."/>
            <person name="Plagens A."/>
            <person name="Rampp M."/>
            <person name="Rosinus A."/>
            <person name="von Jan M."/>
            <person name="Makarova K.S."/>
            <person name="Klenk H.P."/>
            <person name="Schuster S.C."/>
            <person name="Hensel R."/>
        </authorList>
    </citation>
    <scope>NUCLEOTIDE SEQUENCE [LARGE SCALE GENOMIC DNA]</scope>
    <source>
        <strain evidence="2">ATCC 35583 / DSM 2078 / JCM 9277 / NBRC 100435 / Kra 1</strain>
    </source>
</reference>
<evidence type="ECO:0000313" key="2">
    <source>
        <dbReference type="Proteomes" id="UP000002654"/>
    </source>
</evidence>
<dbReference type="HOGENOM" id="CLU_1514675_0_0_2"/>
<protein>
    <submittedName>
        <fullName evidence="1">Uncharacterized protein</fullName>
    </submittedName>
</protein>
<evidence type="ECO:0000313" key="1">
    <source>
        <dbReference type="EMBL" id="CCC82137.1"/>
    </source>
</evidence>
<accession>G4RKP2</accession>
<dbReference type="AlphaFoldDB" id="G4RKP2"/>
<name>G4RKP2_THETK</name>
<keyword evidence="2" id="KW-1185">Reference proteome</keyword>
<gene>
    <name evidence="1" type="ordered locus">TTX_1508</name>
</gene>
<dbReference type="GeneID" id="11262389"/>